<keyword evidence="2 3" id="KW-0808">Transferase</keyword>
<dbReference type="AlphaFoldDB" id="A0A2H9TMN9"/>
<dbReference type="GO" id="GO:0046912">
    <property type="term" value="F:acyltransferase activity, acyl groups converted into alkyl on transfer"/>
    <property type="evidence" value="ECO:0007669"/>
    <property type="project" value="InterPro"/>
</dbReference>
<dbReference type="Gene3D" id="1.10.230.10">
    <property type="entry name" value="Cytochrome P450-Terp, domain 2"/>
    <property type="match status" value="1"/>
</dbReference>
<dbReference type="EMBL" id="MTSL01000085">
    <property type="protein sequence ID" value="PJF19041.1"/>
    <property type="molecule type" value="Genomic_DNA"/>
</dbReference>
<dbReference type="FunFam" id="1.10.230.10:FF:000001">
    <property type="entry name" value="Citrate synthase"/>
    <property type="match status" value="1"/>
</dbReference>
<reference evidence="4 5" key="1">
    <citation type="submission" date="2016-10" db="EMBL/GenBank/DDBJ databases">
        <title>The genome of Paramicrosporidium saccamoebae is the missing link in understanding Cryptomycota and Microsporidia evolution.</title>
        <authorList>
            <person name="Quandt C.A."/>
            <person name="Beaudet D."/>
            <person name="Corsaro D."/>
            <person name="Michel R."/>
            <person name="Corradi N."/>
            <person name="James T."/>
        </authorList>
    </citation>
    <scope>NUCLEOTIDE SEQUENCE [LARGE SCALE GENOMIC DNA]</scope>
    <source>
        <strain evidence="4 5">KSL3</strain>
    </source>
</reference>
<evidence type="ECO:0000256" key="3">
    <source>
        <dbReference type="RuleBase" id="RU000441"/>
    </source>
</evidence>
<dbReference type="PANTHER" id="PTHR11739">
    <property type="entry name" value="CITRATE SYNTHASE"/>
    <property type="match status" value="1"/>
</dbReference>
<dbReference type="PANTHER" id="PTHR11739:SF8">
    <property type="entry name" value="CITRATE SYNTHASE, MITOCHONDRIAL"/>
    <property type="match status" value="1"/>
</dbReference>
<comment type="similarity">
    <text evidence="1 3">Belongs to the citrate synthase family.</text>
</comment>
<dbReference type="PROSITE" id="PS00480">
    <property type="entry name" value="CITRATE_SYNTHASE"/>
    <property type="match status" value="1"/>
</dbReference>
<dbReference type="GO" id="GO:0005759">
    <property type="term" value="C:mitochondrial matrix"/>
    <property type="evidence" value="ECO:0007669"/>
    <property type="project" value="TreeGrafter"/>
</dbReference>
<evidence type="ECO:0000313" key="4">
    <source>
        <dbReference type="EMBL" id="PJF19041.1"/>
    </source>
</evidence>
<dbReference type="InterPro" id="IPR002020">
    <property type="entry name" value="Citrate_synthase"/>
</dbReference>
<dbReference type="GO" id="GO:0006099">
    <property type="term" value="P:tricarboxylic acid cycle"/>
    <property type="evidence" value="ECO:0007669"/>
    <property type="project" value="TreeGrafter"/>
</dbReference>
<dbReference type="STRING" id="1246581.A0A2H9TMN9"/>
<keyword evidence="5" id="KW-1185">Reference proteome</keyword>
<dbReference type="OrthoDB" id="8017587at2759"/>
<evidence type="ECO:0000256" key="1">
    <source>
        <dbReference type="ARBA" id="ARBA00010566"/>
    </source>
</evidence>
<dbReference type="InterPro" id="IPR016143">
    <property type="entry name" value="Citrate_synth-like_sm_a-sub"/>
</dbReference>
<name>A0A2H9TMN9_9FUNG</name>
<dbReference type="InterPro" id="IPR036969">
    <property type="entry name" value="Citrate_synthase_sf"/>
</dbReference>
<dbReference type="NCBIfam" id="NF007128">
    <property type="entry name" value="PRK09569.1"/>
    <property type="match status" value="1"/>
</dbReference>
<dbReference type="InterPro" id="IPR019810">
    <property type="entry name" value="Citrate_synthase_AS"/>
</dbReference>
<dbReference type="PRINTS" id="PR00143">
    <property type="entry name" value="CITRTSNTHASE"/>
</dbReference>
<dbReference type="Pfam" id="PF00285">
    <property type="entry name" value="Citrate_synt"/>
    <property type="match status" value="1"/>
</dbReference>
<gene>
    <name evidence="4" type="ORF">PSACC_01148</name>
</gene>
<dbReference type="Proteomes" id="UP000240830">
    <property type="component" value="Unassembled WGS sequence"/>
</dbReference>
<proteinExistence type="inferred from homology"/>
<dbReference type="InterPro" id="IPR016142">
    <property type="entry name" value="Citrate_synth-like_lrg_a-sub"/>
</dbReference>
<comment type="caution">
    <text evidence="4">The sequence shown here is derived from an EMBL/GenBank/DDBJ whole genome shotgun (WGS) entry which is preliminary data.</text>
</comment>
<dbReference type="SUPFAM" id="SSF48256">
    <property type="entry name" value="Citrate synthase"/>
    <property type="match status" value="1"/>
</dbReference>
<protein>
    <recommendedName>
        <fullName evidence="3">Citrate synthase</fullName>
    </recommendedName>
</protein>
<evidence type="ECO:0000256" key="2">
    <source>
        <dbReference type="ARBA" id="ARBA00022679"/>
    </source>
</evidence>
<organism evidence="4 5">
    <name type="scientific">Paramicrosporidium saccamoebae</name>
    <dbReference type="NCBI Taxonomy" id="1246581"/>
    <lineage>
        <taxon>Eukaryota</taxon>
        <taxon>Fungi</taxon>
        <taxon>Fungi incertae sedis</taxon>
        <taxon>Cryptomycota</taxon>
        <taxon>Cryptomycota incertae sedis</taxon>
        <taxon>Paramicrosporidium</taxon>
    </lineage>
</organism>
<sequence length="401" mass="44568">MAEIIPGRREEIKALKAEHGNKSLGEGIRFRGLTIPECREKLPKASGGEEPLPEGLFYLLMTGEVPTTDQVKLISEDWKLRAQTPLPSYLVELLSKNVPKTLHPMSQLTMAVMALQERSLFARAYGEGKINKNNMWEYAFEDVNNLIAVLPQVAALIYRTRYGKKAADSNVSDWAGRFAGELGFTDAKFTELLRLYLSIHTDHEGGNVSAHTVKLVGSALSDPYLSFAAGVNGLAGPLHGLANQEVLQWMLKLRREVGDSPSDQQITDYLWTTLKAGQVVPGFGHAVLRKTDPRYLCQRQFAQKHLPADPLFRLTSQIYEIAPRVLEEHGKTKNPWPNVDAHSGVLLQHYGLVEQDYYTVLFAVSRALGALSGLIWDRALAFPIERPKSLTTEAVKKLVGA</sequence>
<dbReference type="Gene3D" id="1.10.580.10">
    <property type="entry name" value="Citrate Synthase, domain 1"/>
    <property type="match status" value="1"/>
</dbReference>
<evidence type="ECO:0000313" key="5">
    <source>
        <dbReference type="Proteomes" id="UP000240830"/>
    </source>
</evidence>
<accession>A0A2H9TMN9</accession>
<dbReference type="GO" id="GO:0005975">
    <property type="term" value="P:carbohydrate metabolic process"/>
    <property type="evidence" value="ECO:0007669"/>
    <property type="project" value="TreeGrafter"/>
</dbReference>